<organism evidence="2 3">
    <name type="scientific">Gimesia maris</name>
    <dbReference type="NCBI Taxonomy" id="122"/>
    <lineage>
        <taxon>Bacteria</taxon>
        <taxon>Pseudomonadati</taxon>
        <taxon>Planctomycetota</taxon>
        <taxon>Planctomycetia</taxon>
        <taxon>Planctomycetales</taxon>
        <taxon>Planctomycetaceae</taxon>
        <taxon>Gimesia</taxon>
    </lineage>
</organism>
<dbReference type="AlphaFoldDB" id="A0A3D3QY71"/>
<name>A0A3D3QY71_9PLAN</name>
<dbReference type="InterPro" id="IPR046230">
    <property type="entry name" value="DUF6263"/>
</dbReference>
<evidence type="ECO:0000313" key="3">
    <source>
        <dbReference type="Proteomes" id="UP000263642"/>
    </source>
</evidence>
<comment type="caution">
    <text evidence="2">The sequence shown here is derived from an EMBL/GenBank/DDBJ whole genome shotgun (WGS) entry which is preliminary data.</text>
</comment>
<evidence type="ECO:0000256" key="1">
    <source>
        <dbReference type="SAM" id="SignalP"/>
    </source>
</evidence>
<dbReference type="Pfam" id="PF19777">
    <property type="entry name" value="DUF6263"/>
    <property type="match status" value="1"/>
</dbReference>
<feature type="signal peptide" evidence="1">
    <location>
        <begin position="1"/>
        <end position="24"/>
    </location>
</feature>
<protein>
    <recommendedName>
        <fullName evidence="4">Preprotein translocase subunit SecD</fullName>
    </recommendedName>
</protein>
<accession>A0A3D3QY71</accession>
<evidence type="ECO:0008006" key="4">
    <source>
        <dbReference type="Google" id="ProtNLM"/>
    </source>
</evidence>
<dbReference type="EMBL" id="DQAY01000004">
    <property type="protein sequence ID" value="HCO21544.1"/>
    <property type="molecule type" value="Genomic_DNA"/>
</dbReference>
<keyword evidence="1" id="KW-0732">Signal</keyword>
<dbReference type="Proteomes" id="UP000263642">
    <property type="component" value="Unassembled WGS sequence"/>
</dbReference>
<gene>
    <name evidence="2" type="ORF">DIT97_00155</name>
</gene>
<proteinExistence type="predicted"/>
<feature type="chain" id="PRO_5017544783" description="Preprotein translocase subunit SecD" evidence="1">
    <location>
        <begin position="25"/>
        <end position="315"/>
    </location>
</feature>
<reference evidence="2 3" key="1">
    <citation type="journal article" date="2018" name="Nat. Biotechnol.">
        <title>A standardized bacterial taxonomy based on genome phylogeny substantially revises the tree of life.</title>
        <authorList>
            <person name="Parks D.H."/>
            <person name="Chuvochina M."/>
            <person name="Waite D.W."/>
            <person name="Rinke C."/>
            <person name="Skarshewski A."/>
            <person name="Chaumeil P.A."/>
            <person name="Hugenholtz P."/>
        </authorList>
    </citation>
    <scope>NUCLEOTIDE SEQUENCE [LARGE SCALE GENOMIC DNA]</scope>
    <source>
        <strain evidence="2">UBA9375</strain>
    </source>
</reference>
<sequence length="315" mass="34862">MRSFVFCVLSLFVCQILAPVSVLYAEEDAATYSLRFKFTPGEFAHYTVDAQNQFTVQLNGAKQTTVNSTQTQKHYRVVGVDESGNATLETMIDRVQMSVQFNGGTPATFDSIQPVEKDLEQFVPIRKTIGRPSRIVYSPKGEVITVLELQENADGSVFKEKQDKKNIKKLDNEKSRSLGFLIPLPEDSVKIGGSWNEDFEAEVSVSKVLRKKVPIRRIFTLKSVEGDLAVISFKTKIMERLNDPKFSIQLIQKTPSGTIKLDMDKGVIVSQDVSLDKAQVGVFDGQGAMRAITSVVETLVDPASLAQKTAETAAE</sequence>
<evidence type="ECO:0000313" key="2">
    <source>
        <dbReference type="EMBL" id="HCO21544.1"/>
    </source>
</evidence>